<dbReference type="EMBL" id="JALBCA010000013">
    <property type="protein sequence ID" value="KAI2391199.1"/>
    <property type="molecule type" value="Genomic_DNA"/>
</dbReference>
<organism evidence="1">
    <name type="scientific">Ophidiomyces ophidiicola</name>
    <dbReference type="NCBI Taxonomy" id="1387563"/>
    <lineage>
        <taxon>Eukaryota</taxon>
        <taxon>Fungi</taxon>
        <taxon>Dikarya</taxon>
        <taxon>Ascomycota</taxon>
        <taxon>Pezizomycotina</taxon>
        <taxon>Eurotiomycetes</taxon>
        <taxon>Eurotiomycetidae</taxon>
        <taxon>Onygenales</taxon>
        <taxon>Onygenaceae</taxon>
        <taxon>Ophidiomyces</taxon>
    </lineage>
</organism>
<protein>
    <submittedName>
        <fullName evidence="1">Uncharacterized protein</fullName>
    </submittedName>
</protein>
<gene>
    <name evidence="1" type="ORF">LOY88_001273</name>
</gene>
<proteinExistence type="predicted"/>
<comment type="caution">
    <text evidence="1">The sequence shown here is derived from an EMBL/GenBank/DDBJ whole genome shotgun (WGS) entry which is preliminary data.</text>
</comment>
<evidence type="ECO:0000313" key="1">
    <source>
        <dbReference type="EMBL" id="KAI2391199.1"/>
    </source>
</evidence>
<accession>A0ACB8V2P4</accession>
<name>A0ACB8V2P4_9EURO</name>
<reference evidence="1" key="1">
    <citation type="journal article" date="2022" name="bioRxiv">
        <title>Population genetic analysis of Ophidiomyces ophidiicola, the causative agent of snake fungal disease, indicates recent introductions to the USA.</title>
        <authorList>
            <person name="Ladner J.T."/>
            <person name="Palmer J.M."/>
            <person name="Ettinger C.L."/>
            <person name="Stajich J.E."/>
            <person name="Farrell T.M."/>
            <person name="Glorioso B.M."/>
            <person name="Lawson B."/>
            <person name="Price S.J."/>
            <person name="Stengle A.G."/>
            <person name="Grear D.A."/>
            <person name="Lorch J.M."/>
        </authorList>
    </citation>
    <scope>NUCLEOTIDE SEQUENCE</scope>
    <source>
        <strain evidence="1">NWHC 24266-5</strain>
    </source>
</reference>
<sequence>MQEMKEKMQGPTATLLPSPPFHIAKGINNLRDVGGYVVSPTVSVRRNFIYRSAHLSQATPEAAGVLVQQLGIVKIYDFRSHPETIKSPSRDIPGAERLHVPVFTDQDASPEKLALRYQHYASVEGPRAFLHAYKEILRSGADGAYRVVFEHIRDRPTEPLLFHCTGGKDRTGVFAALVLRVAGVTDDGLIGKEYELTEIGMGSLREQFVQHLLKHPAIKEDPSAAYRMTSAKSEAIEATLEWMDATYGGIEGYMKTAMGFQDEDIVKIRNNLVVVEKAT</sequence>